<feature type="transmembrane region" description="Helical" evidence="1">
    <location>
        <begin position="36"/>
        <end position="55"/>
    </location>
</feature>
<keyword evidence="4" id="KW-1185">Reference proteome</keyword>
<reference evidence="3 4" key="1">
    <citation type="submission" date="2020-05" db="EMBL/GenBank/DDBJ databases">
        <title>Description of Pedobacter foliorum sp. nov.</title>
        <authorList>
            <person name="Qi S."/>
            <person name="Carlier A."/>
            <person name="Cnockaert M."/>
            <person name="Vandamme P."/>
        </authorList>
    </citation>
    <scope>NUCLEOTIDE SEQUENCE [LARGE SCALE GENOMIC DNA]</scope>
    <source>
        <strain evidence="3 4">LMG 31300</strain>
    </source>
</reference>
<organism evidence="3 4">
    <name type="scientific">Pedobacter boryungensis</name>
    <dbReference type="NCBI Taxonomy" id="869962"/>
    <lineage>
        <taxon>Bacteria</taxon>
        <taxon>Pseudomonadati</taxon>
        <taxon>Bacteroidota</taxon>
        <taxon>Sphingobacteriia</taxon>
        <taxon>Sphingobacteriales</taxon>
        <taxon>Sphingobacteriaceae</taxon>
        <taxon>Pedobacter</taxon>
    </lineage>
</organism>
<dbReference type="Pfam" id="PF05569">
    <property type="entry name" value="Peptidase_M56"/>
    <property type="match status" value="1"/>
</dbReference>
<evidence type="ECO:0000259" key="2">
    <source>
        <dbReference type="Pfam" id="PF05569"/>
    </source>
</evidence>
<dbReference type="Proteomes" id="UP000762110">
    <property type="component" value="Unassembled WGS sequence"/>
</dbReference>
<evidence type="ECO:0000256" key="1">
    <source>
        <dbReference type="SAM" id="Phobius"/>
    </source>
</evidence>
<evidence type="ECO:0000313" key="3">
    <source>
        <dbReference type="EMBL" id="NQX31933.1"/>
    </source>
</evidence>
<comment type="caution">
    <text evidence="3">The sequence shown here is derived from an EMBL/GenBank/DDBJ whole genome shotgun (WGS) entry which is preliminary data.</text>
</comment>
<gene>
    <name evidence="3" type="ORF">HQN85_09355</name>
</gene>
<keyword evidence="1" id="KW-1133">Transmembrane helix</keyword>
<accession>A0ABX2DCW5</accession>
<name>A0ABX2DCW5_9SPHI</name>
<feature type="transmembrane region" description="Helical" evidence="1">
    <location>
        <begin position="6"/>
        <end position="24"/>
    </location>
</feature>
<dbReference type="PANTHER" id="PTHR34978">
    <property type="entry name" value="POSSIBLE SENSOR-TRANSDUCER PROTEIN BLAR"/>
    <property type="match status" value="1"/>
</dbReference>
<dbReference type="InterPro" id="IPR052173">
    <property type="entry name" value="Beta-lactam_resp_regulator"/>
</dbReference>
<keyword evidence="1" id="KW-0812">Transmembrane</keyword>
<feature type="transmembrane region" description="Helical" evidence="1">
    <location>
        <begin position="269"/>
        <end position="289"/>
    </location>
</feature>
<keyword evidence="1" id="KW-0472">Membrane</keyword>
<proteinExistence type="predicted"/>
<feature type="transmembrane region" description="Helical" evidence="1">
    <location>
        <begin position="93"/>
        <end position="115"/>
    </location>
</feature>
<dbReference type="EMBL" id="JABMKV010000002">
    <property type="protein sequence ID" value="NQX31933.1"/>
    <property type="molecule type" value="Genomic_DNA"/>
</dbReference>
<dbReference type="InterPro" id="IPR008756">
    <property type="entry name" value="Peptidase_M56"/>
</dbReference>
<dbReference type="RefSeq" id="WP_173271525.1">
    <property type="nucleotide sequence ID" value="NZ_JABMKV010000002.1"/>
</dbReference>
<sequence length="541" mass="60460">MEWLIYLFKVSVCSGLFFAFYLLFLRKLTFFRANRFYLLAALVLSFTIPALNFNLERAAPEIVNRVVFPQENLTAVNTQIAAPVVTQQIDWQFLLISTYKLLVVVLLLITTWRLFQLLSFTRRPTREINGLKLVSKTDGFTNCSFFNYVFIDQDSLTDKELALLLKHEEVHAKQYHSFDKLLLMITKAVLWFNPIIYLYDKALEQTHEYEADEVTSQDFGTAPYANLLLKLAVARGNMPLIHNFVKSPLKERIKMLYNSKSKDMKKLRYVLAMPIGLVLVWGLAVNVVYAQTKETEVKEVRIVGKTEPVTVKEVRVTEVPIKVRGVQVNPNTSVSGKVVAITEKRNDVAAVTVTGVQAINGQIVGTGKVNAISVAGVEERPIASRAVGVMATGSRNSVNAVTISGVKSINSTNTRGIVSGNQVFATVTEQPIATRTRRTSKEEETFYERYTAIDRNGEAHDVATIKTLKGSSASVEIPRNGKVMIYINGVPYTESQAANLKKPAIETYNMVSACEKGAEDFANKYPNLVGKYDAVLELKSN</sequence>
<protein>
    <recommendedName>
        <fullName evidence="2">Peptidase M56 domain-containing protein</fullName>
    </recommendedName>
</protein>
<evidence type="ECO:0000313" key="4">
    <source>
        <dbReference type="Proteomes" id="UP000762110"/>
    </source>
</evidence>
<feature type="domain" description="Peptidase M56" evidence="2">
    <location>
        <begin position="154"/>
        <end position="256"/>
    </location>
</feature>
<dbReference type="PANTHER" id="PTHR34978:SF3">
    <property type="entry name" value="SLR0241 PROTEIN"/>
    <property type="match status" value="1"/>
</dbReference>